<keyword evidence="1 2" id="KW-0732">Signal</keyword>
<reference evidence="4" key="1">
    <citation type="submission" date="2015-07" db="EMBL/GenBank/DDBJ databases">
        <title>Complete Genome of Thermincola ferriacetica strain Z-0001T.</title>
        <authorList>
            <person name="Lusk B."/>
            <person name="Badalamenti J.P."/>
            <person name="Parameswaran P."/>
            <person name="Bond D.R."/>
            <person name="Torres C.I."/>
        </authorList>
    </citation>
    <scope>NUCLEOTIDE SEQUENCE [LARGE SCALE GENOMIC DNA]</scope>
    <source>
        <strain evidence="4">Z-0001</strain>
    </source>
</reference>
<organism evidence="3 4">
    <name type="scientific">Thermincola ferriacetica</name>
    <dbReference type="NCBI Taxonomy" id="281456"/>
    <lineage>
        <taxon>Bacteria</taxon>
        <taxon>Bacillati</taxon>
        <taxon>Bacillota</taxon>
        <taxon>Clostridia</taxon>
        <taxon>Eubacteriales</taxon>
        <taxon>Thermincolaceae</taxon>
        <taxon>Thermincola</taxon>
    </lineage>
</organism>
<evidence type="ECO:0000256" key="2">
    <source>
        <dbReference type="SAM" id="SignalP"/>
    </source>
</evidence>
<accession>A0A0L6W6K2</accession>
<sequence length="165" mass="18186" precursor="true">MKKYIIIILCVAFLLAGCTGSKVPAPKPDTTPNTNHLTAQKDGITLEVSRELKTFPKNMLATKEGYDIVGLSVIVINKSQQNVPISPDYVTLVAIDNTTYKYSEITESVTGKGAFRKVTLPPDYRGGGLLLFEIKKGIKINKVIYKDQMNHEFNINFESGESSSV</sequence>
<dbReference type="InterPro" id="IPR029050">
    <property type="entry name" value="Immunoprotect_excell_Ig-like"/>
</dbReference>
<dbReference type="Proteomes" id="UP000037175">
    <property type="component" value="Unassembled WGS sequence"/>
</dbReference>
<dbReference type="Gene3D" id="2.60.40.1240">
    <property type="match status" value="1"/>
</dbReference>
<evidence type="ECO:0000256" key="1">
    <source>
        <dbReference type="ARBA" id="ARBA00022729"/>
    </source>
</evidence>
<proteinExistence type="predicted"/>
<keyword evidence="4" id="KW-1185">Reference proteome</keyword>
<dbReference type="PROSITE" id="PS51257">
    <property type="entry name" value="PROKAR_LIPOPROTEIN"/>
    <property type="match status" value="1"/>
</dbReference>
<dbReference type="EMBL" id="LGTE01000002">
    <property type="protein sequence ID" value="KNZ70739.1"/>
    <property type="molecule type" value="Genomic_DNA"/>
</dbReference>
<feature type="signal peptide" evidence="2">
    <location>
        <begin position="1"/>
        <end position="24"/>
    </location>
</feature>
<name>A0A0L6W6K2_9FIRM</name>
<evidence type="ECO:0000313" key="3">
    <source>
        <dbReference type="EMBL" id="KNZ70739.1"/>
    </source>
</evidence>
<feature type="chain" id="PRO_5039332510" description="DUF4352 domain-containing protein" evidence="2">
    <location>
        <begin position="25"/>
        <end position="165"/>
    </location>
</feature>
<protein>
    <recommendedName>
        <fullName evidence="5">DUF4352 domain-containing protein</fullName>
    </recommendedName>
</protein>
<gene>
    <name evidence="3" type="ORF">Tfer_0418</name>
</gene>
<dbReference type="RefSeq" id="WP_052216659.1">
    <property type="nucleotide sequence ID" value="NZ_LGTE01000002.1"/>
</dbReference>
<dbReference type="AlphaFoldDB" id="A0A0L6W6K2"/>
<evidence type="ECO:0000313" key="4">
    <source>
        <dbReference type="Proteomes" id="UP000037175"/>
    </source>
</evidence>
<comment type="caution">
    <text evidence="3">The sequence shown here is derived from an EMBL/GenBank/DDBJ whole genome shotgun (WGS) entry which is preliminary data.</text>
</comment>
<evidence type="ECO:0008006" key="5">
    <source>
        <dbReference type="Google" id="ProtNLM"/>
    </source>
</evidence>